<dbReference type="PANTHER" id="PTHR22667:SF0">
    <property type="entry name" value="AT01380P-RELATED"/>
    <property type="match status" value="1"/>
</dbReference>
<sequence length="379" mass="44932">MSNETFLSELPSALTTSQQQLNESFRLLNVIDTSGVINVNWQEDQESRFQRKLLSLLQDDECFDIKVYIGAYKFRCHLAILQLYSSRFVPKPRQTSYRLRLPEDQVTPEAFNAIYNWMSYDKPMKLKQYNKRNLIEFYKAVKYLDIPELNDSVCNALDKIKHEAEAFTMLLDFTQLGLMDFEVLFLSRISRFFLTIVSSLEFMEMSPRYVRQLLGSNFLGVNNEIEVFYAAVRWLSHAWPQRQMHVHDIISCVRFGLLPPMFLRFLQVPQNTQVMDYITSSYLVKDMINKAFVRFASAELYAQQPKDQLLMQVPEYIATEPRKWLYDPKCAYHHTLACNMRQFFTYEQFLAYLEILHHSKPDEWEELQYLSETISCCPR</sequence>
<evidence type="ECO:0000313" key="3">
    <source>
        <dbReference type="Proteomes" id="UP001200034"/>
    </source>
</evidence>
<keyword evidence="3" id="KW-1185">Reference proteome</keyword>
<dbReference type="InterPro" id="IPR011333">
    <property type="entry name" value="SKP1/BTB/POZ_sf"/>
</dbReference>
<dbReference type="Pfam" id="PF07707">
    <property type="entry name" value="BACK"/>
    <property type="match status" value="1"/>
</dbReference>
<dbReference type="Pfam" id="PF15881">
    <property type="entry name" value="DUF4734"/>
    <property type="match status" value="1"/>
</dbReference>
<dbReference type="InterPro" id="IPR011705">
    <property type="entry name" value="BACK"/>
</dbReference>
<comment type="caution">
    <text evidence="2">The sequence shown here is derived from an EMBL/GenBank/DDBJ whole genome shotgun (WGS) entry which is preliminary data.</text>
</comment>
<evidence type="ECO:0000259" key="1">
    <source>
        <dbReference type="SMART" id="SM00875"/>
    </source>
</evidence>
<dbReference type="SMART" id="SM00875">
    <property type="entry name" value="BACK"/>
    <property type="match status" value="1"/>
</dbReference>
<gene>
    <name evidence="2" type="ORF">KR093_007902</name>
</gene>
<protein>
    <recommendedName>
        <fullName evidence="1">BACK domain-containing protein</fullName>
    </recommendedName>
</protein>
<dbReference type="Pfam" id="PF00651">
    <property type="entry name" value="BTB"/>
    <property type="match status" value="1"/>
</dbReference>
<reference evidence="2" key="1">
    <citation type="journal article" date="2021" name="Mol. Ecol. Resour.">
        <title>Phylogenomic analyses of the genus Drosophila reveals genomic signals of climate adaptation.</title>
        <authorList>
            <person name="Li F."/>
            <person name="Rane R.V."/>
            <person name="Luria V."/>
            <person name="Xiong Z."/>
            <person name="Chen J."/>
            <person name="Li Z."/>
            <person name="Catullo R.A."/>
            <person name="Griffin P.C."/>
            <person name="Schiffer M."/>
            <person name="Pearce S."/>
            <person name="Lee S.F."/>
            <person name="McElroy K."/>
            <person name="Stocker A."/>
            <person name="Shirriffs J."/>
            <person name="Cockerell F."/>
            <person name="Coppin C."/>
            <person name="Sgro C.M."/>
            <person name="Karger A."/>
            <person name="Cain J.W."/>
            <person name="Weber J.A."/>
            <person name="Santpere G."/>
            <person name="Kirschner M.W."/>
            <person name="Hoffmann A.A."/>
            <person name="Oakeshott J.G."/>
            <person name="Zhang G."/>
        </authorList>
    </citation>
    <scope>NUCLEOTIDE SEQUENCE</scope>
    <source>
        <strain evidence="2">BGI-SZ-2011g</strain>
    </source>
</reference>
<name>A0AAD4K0V2_9MUSC</name>
<feature type="domain" description="BACK" evidence="1">
    <location>
        <begin position="170"/>
        <end position="267"/>
    </location>
</feature>
<organism evidence="2 3">
    <name type="scientific">Drosophila rubida</name>
    <dbReference type="NCBI Taxonomy" id="30044"/>
    <lineage>
        <taxon>Eukaryota</taxon>
        <taxon>Metazoa</taxon>
        <taxon>Ecdysozoa</taxon>
        <taxon>Arthropoda</taxon>
        <taxon>Hexapoda</taxon>
        <taxon>Insecta</taxon>
        <taxon>Pterygota</taxon>
        <taxon>Neoptera</taxon>
        <taxon>Endopterygota</taxon>
        <taxon>Diptera</taxon>
        <taxon>Brachycera</taxon>
        <taxon>Muscomorpha</taxon>
        <taxon>Ephydroidea</taxon>
        <taxon>Drosophilidae</taxon>
        <taxon>Drosophila</taxon>
    </lineage>
</organism>
<dbReference type="SUPFAM" id="SSF54695">
    <property type="entry name" value="POZ domain"/>
    <property type="match status" value="1"/>
</dbReference>
<dbReference type="Gene3D" id="3.30.710.10">
    <property type="entry name" value="Potassium Channel Kv1.1, Chain A"/>
    <property type="match status" value="1"/>
</dbReference>
<dbReference type="Proteomes" id="UP001200034">
    <property type="component" value="Unassembled WGS sequence"/>
</dbReference>
<dbReference type="InterPro" id="IPR000210">
    <property type="entry name" value="BTB/POZ_dom"/>
</dbReference>
<accession>A0AAD4K0V2</accession>
<dbReference type="InterPro" id="IPR031750">
    <property type="entry name" value="DUF4734"/>
</dbReference>
<dbReference type="PANTHER" id="PTHR22667">
    <property type="entry name" value="AT01380P-RELATED"/>
    <property type="match status" value="1"/>
</dbReference>
<proteinExistence type="predicted"/>
<evidence type="ECO:0000313" key="2">
    <source>
        <dbReference type="EMBL" id="KAH8371533.1"/>
    </source>
</evidence>
<dbReference type="EMBL" id="JAJJHW010002585">
    <property type="protein sequence ID" value="KAH8371533.1"/>
    <property type="molecule type" value="Genomic_DNA"/>
</dbReference>
<dbReference type="AlphaFoldDB" id="A0AAD4K0V2"/>
<dbReference type="Gene3D" id="1.25.40.420">
    <property type="match status" value="1"/>
</dbReference>